<dbReference type="GO" id="GO:0005802">
    <property type="term" value="C:trans-Golgi network"/>
    <property type="evidence" value="ECO:0007669"/>
    <property type="project" value="TreeGrafter"/>
</dbReference>
<evidence type="ECO:0000256" key="6">
    <source>
        <dbReference type="RuleBase" id="RU361264"/>
    </source>
</evidence>
<dbReference type="RefSeq" id="XP_460496.2">
    <property type="nucleotide sequence ID" value="XM_460496.2"/>
</dbReference>
<evidence type="ECO:0000259" key="7">
    <source>
        <dbReference type="Pfam" id="PF04893"/>
    </source>
</evidence>
<dbReference type="Pfam" id="PF04893">
    <property type="entry name" value="Yip1"/>
    <property type="match status" value="1"/>
</dbReference>
<evidence type="ECO:0000256" key="5">
    <source>
        <dbReference type="ARBA" id="ARBA00023136"/>
    </source>
</evidence>
<dbReference type="PANTHER" id="PTHR21236:SF1">
    <property type="entry name" value="PROTEIN YIPF6"/>
    <property type="match status" value="1"/>
</dbReference>
<proteinExistence type="inferred from homology"/>
<dbReference type="STRING" id="284592.Q6BMS5"/>
<dbReference type="eggNOG" id="KOG2946">
    <property type="taxonomic scope" value="Eukaryota"/>
</dbReference>
<keyword evidence="9" id="KW-1185">Reference proteome</keyword>
<dbReference type="HOGENOM" id="CLU_059592_0_0_1"/>
<organism evidence="8 9">
    <name type="scientific">Debaryomyces hansenii (strain ATCC 36239 / CBS 767 / BCRC 21394 / JCM 1990 / NBRC 0083 / IGC 2968)</name>
    <name type="common">Yeast</name>
    <name type="synonym">Torulaspora hansenii</name>
    <dbReference type="NCBI Taxonomy" id="284592"/>
    <lineage>
        <taxon>Eukaryota</taxon>
        <taxon>Fungi</taxon>
        <taxon>Dikarya</taxon>
        <taxon>Ascomycota</taxon>
        <taxon>Saccharomycotina</taxon>
        <taxon>Pichiomycetes</taxon>
        <taxon>Debaryomycetaceae</taxon>
        <taxon>Debaryomyces</taxon>
    </lineage>
</organism>
<evidence type="ECO:0000256" key="1">
    <source>
        <dbReference type="ARBA" id="ARBA00004141"/>
    </source>
</evidence>
<dbReference type="Proteomes" id="UP000000599">
    <property type="component" value="Chromosome F"/>
</dbReference>
<dbReference type="FunCoup" id="Q6BMS5">
    <property type="interactions" value="134"/>
</dbReference>
<comment type="subcellular location">
    <subcellularLocation>
        <location evidence="6">Golgi apparatus membrane</location>
        <topology evidence="6">Multi-pass membrane protein</topology>
    </subcellularLocation>
    <subcellularLocation>
        <location evidence="1">Membrane</location>
        <topology evidence="1">Multi-pass membrane protein</topology>
    </subcellularLocation>
</comment>
<dbReference type="EMBL" id="CR382138">
    <property type="protein sequence ID" value="CAG88809.2"/>
    <property type="molecule type" value="Genomic_DNA"/>
</dbReference>
<feature type="transmembrane region" description="Helical" evidence="6">
    <location>
        <begin position="328"/>
        <end position="346"/>
    </location>
</feature>
<dbReference type="GO" id="GO:0006888">
    <property type="term" value="P:endoplasmic reticulum to Golgi vesicle-mediated transport"/>
    <property type="evidence" value="ECO:0007669"/>
    <property type="project" value="InterPro"/>
</dbReference>
<evidence type="ECO:0000313" key="9">
    <source>
        <dbReference type="Proteomes" id="UP000000599"/>
    </source>
</evidence>
<keyword evidence="4 6" id="KW-1133">Transmembrane helix</keyword>
<dbReference type="PANTHER" id="PTHR21236">
    <property type="entry name" value="GOLGI MEMBRANE PROTEIN YIP1"/>
    <property type="match status" value="1"/>
</dbReference>
<evidence type="ECO:0000256" key="4">
    <source>
        <dbReference type="ARBA" id="ARBA00022989"/>
    </source>
</evidence>
<dbReference type="GO" id="GO:0000139">
    <property type="term" value="C:Golgi membrane"/>
    <property type="evidence" value="ECO:0007669"/>
    <property type="project" value="UniProtKB-SubCell"/>
</dbReference>
<dbReference type="VEuPathDB" id="FungiDB:DEHA2F02992g"/>
<accession>Q6BMS5</accession>
<evidence type="ECO:0000313" key="8">
    <source>
        <dbReference type="EMBL" id="CAG88809.2"/>
    </source>
</evidence>
<dbReference type="InterPro" id="IPR006977">
    <property type="entry name" value="Yip1_dom"/>
</dbReference>
<gene>
    <name evidence="8" type="ordered locus">DEHA2F02992g</name>
</gene>
<dbReference type="OrthoDB" id="411251at2759"/>
<name>Q6BMS5_DEBHA</name>
<dbReference type="AlphaFoldDB" id="Q6BMS5"/>
<dbReference type="GeneID" id="2903897"/>
<dbReference type="InterPro" id="IPR045231">
    <property type="entry name" value="Yip1/4-like"/>
</dbReference>
<comment type="similarity">
    <text evidence="2 6">Belongs to the YIP1 family.</text>
</comment>
<feature type="domain" description="Yip1" evidence="7">
    <location>
        <begin position="209"/>
        <end position="343"/>
    </location>
</feature>
<keyword evidence="5 6" id="KW-0472">Membrane</keyword>
<dbReference type="KEGG" id="dha:DEHA2F02992g"/>
<evidence type="ECO:0000256" key="3">
    <source>
        <dbReference type="ARBA" id="ARBA00022692"/>
    </source>
</evidence>
<evidence type="ECO:0000256" key="2">
    <source>
        <dbReference type="ARBA" id="ARBA00010596"/>
    </source>
</evidence>
<protein>
    <recommendedName>
        <fullName evidence="6">Protein YIP</fullName>
    </recommendedName>
</protein>
<feature type="transmembrane region" description="Helical" evidence="6">
    <location>
        <begin position="238"/>
        <end position="260"/>
    </location>
</feature>
<sequence>MNTLIVDILFHTIKTNITSMSSGTWNPPSYSAQDADEFIIADEDETSSQRIQPDVTEHTPMSTSSHNANANANTNSMFSSFSFGPKVDLSSTFAPFTQSKTFTDSNTIKERQYSGGDTLDEPVWNTLKRDLSQIGRRLAIVVWPMQLASLAAKQQSRLIDFASNNGINLPQSIVNARRISVSENQNDDEDEDRETGVTGDELLSQTTLEWDLWGPLIFSLAYSVTLGVSASKNETNSVFSGSFSFIWLFFIVIGLNIQLLGGNISFMSAISATGYSMFPITCGTLICTLVVKWKLIRIIIMSILGAWSIYSGVMSLKCSGVLPGRVLLAIYPVGLMYSVLSWLCIIT</sequence>
<keyword evidence="3 6" id="KW-0812">Transmembrane</keyword>
<dbReference type="InParanoid" id="Q6BMS5"/>
<feature type="transmembrane region" description="Helical" evidence="6">
    <location>
        <begin position="266"/>
        <end position="291"/>
    </location>
</feature>
<reference evidence="8 9" key="1">
    <citation type="journal article" date="2004" name="Nature">
        <title>Genome evolution in yeasts.</title>
        <authorList>
            <consortium name="Genolevures"/>
            <person name="Dujon B."/>
            <person name="Sherman D."/>
            <person name="Fischer G."/>
            <person name="Durrens P."/>
            <person name="Casaregola S."/>
            <person name="Lafontaine I."/>
            <person name="de Montigny J."/>
            <person name="Marck C."/>
            <person name="Neuveglise C."/>
            <person name="Talla E."/>
            <person name="Goffard N."/>
            <person name="Frangeul L."/>
            <person name="Aigle M."/>
            <person name="Anthouard V."/>
            <person name="Babour A."/>
            <person name="Barbe V."/>
            <person name="Barnay S."/>
            <person name="Blanchin S."/>
            <person name="Beckerich J.M."/>
            <person name="Beyne E."/>
            <person name="Bleykasten C."/>
            <person name="Boisrame A."/>
            <person name="Boyer J."/>
            <person name="Cattolico L."/>
            <person name="Confanioleri F."/>
            <person name="de Daruvar A."/>
            <person name="Despons L."/>
            <person name="Fabre E."/>
            <person name="Fairhead C."/>
            <person name="Ferry-Dumazet H."/>
            <person name="Groppi A."/>
            <person name="Hantraye F."/>
            <person name="Hennequin C."/>
            <person name="Jauniaux N."/>
            <person name="Joyet P."/>
            <person name="Kachouri R."/>
            <person name="Kerrest A."/>
            <person name="Koszul R."/>
            <person name="Lemaire M."/>
            <person name="Lesur I."/>
            <person name="Ma L."/>
            <person name="Muller H."/>
            <person name="Nicaud J.M."/>
            <person name="Nikolski M."/>
            <person name="Oztas S."/>
            <person name="Ozier-Kalogeropoulos O."/>
            <person name="Pellenz S."/>
            <person name="Potier S."/>
            <person name="Richard G.F."/>
            <person name="Straub M.L."/>
            <person name="Suleau A."/>
            <person name="Swennene D."/>
            <person name="Tekaia F."/>
            <person name="Wesolowski-Louvel M."/>
            <person name="Westhof E."/>
            <person name="Wirth B."/>
            <person name="Zeniou-Meyer M."/>
            <person name="Zivanovic I."/>
            <person name="Bolotin-Fukuhara M."/>
            <person name="Thierry A."/>
            <person name="Bouchier C."/>
            <person name="Caudron B."/>
            <person name="Scarpelli C."/>
            <person name="Gaillardin C."/>
            <person name="Weissenbach J."/>
            <person name="Wincker P."/>
            <person name="Souciet J.L."/>
        </authorList>
    </citation>
    <scope>NUCLEOTIDE SEQUENCE [LARGE SCALE GENOMIC DNA]</scope>
    <source>
        <strain evidence="9">ATCC 36239 / CBS 767 / BCRC 21394 / JCM 1990 / NBRC 0083 / IGC 2968</strain>
    </source>
</reference>
<feature type="transmembrane region" description="Helical" evidence="6">
    <location>
        <begin position="212"/>
        <end position="231"/>
    </location>
</feature>
<dbReference type="OMA" id="VVTMQIK"/>
<feature type="transmembrane region" description="Helical" evidence="6">
    <location>
        <begin position="298"/>
        <end position="316"/>
    </location>
</feature>